<feature type="transmembrane region" description="Helical" evidence="1">
    <location>
        <begin position="138"/>
        <end position="160"/>
    </location>
</feature>
<feature type="transmembrane region" description="Helical" evidence="1">
    <location>
        <begin position="71"/>
        <end position="94"/>
    </location>
</feature>
<reference evidence="3" key="1">
    <citation type="submission" date="2016-10" db="EMBL/GenBank/DDBJ databases">
        <authorList>
            <person name="Varghese N."/>
            <person name="Submissions S."/>
        </authorList>
    </citation>
    <scope>NUCLEOTIDE SEQUENCE [LARGE SCALE GENOMIC DNA]</scope>
    <source>
        <strain evidence="3">CGMCC 1.11101</strain>
    </source>
</reference>
<keyword evidence="1" id="KW-1133">Transmembrane helix</keyword>
<sequence>MTSSQGGAFRHTWFVGGSFLLGSLVLGWNSHLPSPVVSVISVLGTMLFAAALLVFAFGFRRAESVTARRPLGTAALTILAVWVLLSPLLTDVLLSGPIENEPSSALIVYSLIDPYLRFALALVAAMQVGRTPVVPAPWNWAPAWALAVLTVPWVLGQVVTAGTSPESDPTLMMYLTAFDALARSICTVVLGVVAILLADRVRRPARQPSHVAVG</sequence>
<dbReference type="RefSeq" id="WP_090712870.1">
    <property type="nucleotide sequence ID" value="NZ_FOVM01000010.1"/>
</dbReference>
<keyword evidence="1" id="KW-0812">Transmembrane</keyword>
<feature type="transmembrane region" description="Helical" evidence="1">
    <location>
        <begin position="180"/>
        <end position="198"/>
    </location>
</feature>
<proteinExistence type="predicted"/>
<feature type="transmembrane region" description="Helical" evidence="1">
    <location>
        <begin position="106"/>
        <end position="126"/>
    </location>
</feature>
<organism evidence="2 3">
    <name type="scientific">Mycetocola miduiensis</name>
    <dbReference type="NCBI Taxonomy" id="995034"/>
    <lineage>
        <taxon>Bacteria</taxon>
        <taxon>Bacillati</taxon>
        <taxon>Actinomycetota</taxon>
        <taxon>Actinomycetes</taxon>
        <taxon>Micrococcales</taxon>
        <taxon>Microbacteriaceae</taxon>
        <taxon>Mycetocola</taxon>
    </lineage>
</organism>
<feature type="transmembrane region" description="Helical" evidence="1">
    <location>
        <begin position="12"/>
        <end position="30"/>
    </location>
</feature>
<evidence type="ECO:0000256" key="1">
    <source>
        <dbReference type="SAM" id="Phobius"/>
    </source>
</evidence>
<dbReference type="EMBL" id="FOVM01000010">
    <property type="protein sequence ID" value="SFO00748.1"/>
    <property type="molecule type" value="Genomic_DNA"/>
</dbReference>
<evidence type="ECO:0000313" key="3">
    <source>
        <dbReference type="Proteomes" id="UP000198867"/>
    </source>
</evidence>
<keyword evidence="1" id="KW-0472">Membrane</keyword>
<keyword evidence="3" id="KW-1185">Reference proteome</keyword>
<accession>A0A1I5DNH5</accession>
<protein>
    <submittedName>
        <fullName evidence="2">Uncharacterized protein</fullName>
    </submittedName>
</protein>
<name>A0A1I5DNH5_9MICO</name>
<gene>
    <name evidence="2" type="ORF">SAMN05216219_3005</name>
</gene>
<feature type="transmembrane region" description="Helical" evidence="1">
    <location>
        <begin position="36"/>
        <end position="59"/>
    </location>
</feature>
<dbReference type="AlphaFoldDB" id="A0A1I5DNH5"/>
<dbReference type="Proteomes" id="UP000198867">
    <property type="component" value="Unassembled WGS sequence"/>
</dbReference>
<dbReference type="OrthoDB" id="5114831at2"/>
<evidence type="ECO:0000313" key="2">
    <source>
        <dbReference type="EMBL" id="SFO00748.1"/>
    </source>
</evidence>